<accession>Q0W7X2</accession>
<dbReference type="STRING" id="351160.LRC597"/>
<gene>
    <name evidence="3" type="ORF">LRC597</name>
</gene>
<dbReference type="InterPro" id="IPR011006">
    <property type="entry name" value="CheY-like_superfamily"/>
</dbReference>
<evidence type="ECO:0000313" key="3">
    <source>
        <dbReference type="EMBL" id="CAJ35521.1"/>
    </source>
</evidence>
<feature type="domain" description="Response regulatory" evidence="2">
    <location>
        <begin position="6"/>
        <end position="87"/>
    </location>
</feature>
<dbReference type="PROSITE" id="PS50110">
    <property type="entry name" value="RESPONSE_REGULATORY"/>
    <property type="match status" value="1"/>
</dbReference>
<protein>
    <recommendedName>
        <fullName evidence="2">Response regulatory domain-containing protein</fullName>
    </recommendedName>
</protein>
<evidence type="ECO:0000256" key="1">
    <source>
        <dbReference type="PROSITE-ProRule" id="PRU00169"/>
    </source>
</evidence>
<dbReference type="KEGG" id="rci:LRC597"/>
<sequence length="87" mass="9378">MISMPSIAIIDSDPNMARICETAFASRGHTLAFHAANCAEALEKLRASTKTPDMIVVSSDHGSEALKTIKSEHPSIIVKEVRGKNTK</sequence>
<name>Q0W7X2_METAR</name>
<reference evidence="3 4" key="1">
    <citation type="journal article" date="2006" name="Science">
        <title>Genome of rice cluster I archaea -- the key methane producers in the rice rhizosphere.</title>
        <authorList>
            <person name="Erkel C."/>
            <person name="Kube M."/>
            <person name="Reinhardt R."/>
            <person name="Liesack W."/>
        </authorList>
    </citation>
    <scope>NUCLEOTIDE SEQUENCE [LARGE SCALE GENOMIC DNA]</scope>
    <source>
        <strain evidence="4">DSM 22066 / NBRC 105507 / MRE50</strain>
    </source>
</reference>
<evidence type="ECO:0000313" key="4">
    <source>
        <dbReference type="Proteomes" id="UP000000663"/>
    </source>
</evidence>
<dbReference type="GO" id="GO:0000160">
    <property type="term" value="P:phosphorelay signal transduction system"/>
    <property type="evidence" value="ECO:0007669"/>
    <property type="project" value="InterPro"/>
</dbReference>
<evidence type="ECO:0000259" key="2">
    <source>
        <dbReference type="PROSITE" id="PS50110"/>
    </source>
</evidence>
<keyword evidence="4" id="KW-1185">Reference proteome</keyword>
<dbReference type="Proteomes" id="UP000000663">
    <property type="component" value="Chromosome"/>
</dbReference>
<dbReference type="EMBL" id="AM114193">
    <property type="protein sequence ID" value="CAJ35521.1"/>
    <property type="molecule type" value="Genomic_DNA"/>
</dbReference>
<dbReference type="eggNOG" id="arCOG02391">
    <property type="taxonomic scope" value="Archaea"/>
</dbReference>
<dbReference type="Gene3D" id="3.40.50.2300">
    <property type="match status" value="1"/>
</dbReference>
<proteinExistence type="predicted"/>
<dbReference type="SUPFAM" id="SSF52172">
    <property type="entry name" value="CheY-like"/>
    <property type="match status" value="1"/>
</dbReference>
<organism evidence="3 4">
    <name type="scientific">Methanocella arvoryzae (strain DSM 22066 / NBRC 105507 / MRE50)</name>
    <dbReference type="NCBI Taxonomy" id="351160"/>
    <lineage>
        <taxon>Archaea</taxon>
        <taxon>Methanobacteriati</taxon>
        <taxon>Methanobacteriota</taxon>
        <taxon>Stenosarchaea group</taxon>
        <taxon>Methanomicrobia</taxon>
        <taxon>Methanocellales</taxon>
        <taxon>Methanocellaceae</taxon>
        <taxon>Methanocella</taxon>
    </lineage>
</organism>
<dbReference type="InterPro" id="IPR001789">
    <property type="entry name" value="Sig_transdc_resp-reg_receiver"/>
</dbReference>
<comment type="caution">
    <text evidence="1">Lacks conserved residue(s) required for the propagation of feature annotation.</text>
</comment>
<dbReference type="AlphaFoldDB" id="Q0W7X2"/>